<feature type="transmembrane region" description="Helical" evidence="6">
    <location>
        <begin position="207"/>
        <end position="232"/>
    </location>
</feature>
<evidence type="ECO:0000256" key="4">
    <source>
        <dbReference type="ARBA" id="ARBA00022989"/>
    </source>
</evidence>
<feature type="transmembrane region" description="Helical" evidence="6">
    <location>
        <begin position="91"/>
        <end position="116"/>
    </location>
</feature>
<keyword evidence="4 6" id="KW-1133">Transmembrane helix</keyword>
<evidence type="ECO:0000256" key="3">
    <source>
        <dbReference type="ARBA" id="ARBA00022692"/>
    </source>
</evidence>
<dbReference type="PANTHER" id="PTHR30482">
    <property type="entry name" value="HIGH-AFFINITY BRANCHED-CHAIN AMINO ACID TRANSPORT SYSTEM PERMEASE"/>
    <property type="match status" value="1"/>
</dbReference>
<dbReference type="Proteomes" id="UP001225134">
    <property type="component" value="Unassembled WGS sequence"/>
</dbReference>
<feature type="transmembrane region" description="Helical" evidence="6">
    <location>
        <begin position="122"/>
        <end position="138"/>
    </location>
</feature>
<evidence type="ECO:0000256" key="6">
    <source>
        <dbReference type="SAM" id="Phobius"/>
    </source>
</evidence>
<reference evidence="7 8" key="1">
    <citation type="submission" date="2023-06" db="EMBL/GenBank/DDBJ databases">
        <title>Antibody response to the Sneathia vaginalis cytopathogenic toxin A during pregnancy.</title>
        <authorList>
            <person name="Mccoy Z.T."/>
            <person name="Serrano M.G."/>
            <person name="Spaine K."/>
            <person name="Edwards D.J."/>
            <person name="Buck G.A."/>
            <person name="Jefferson K."/>
        </authorList>
    </citation>
    <scope>NUCLEOTIDE SEQUENCE [LARGE SCALE GENOMIC DNA]</scope>
    <source>
        <strain evidence="7 8">CCUG 42621</strain>
    </source>
</reference>
<keyword evidence="8" id="KW-1185">Reference proteome</keyword>
<gene>
    <name evidence="7" type="ORF">QQA45_01595</name>
</gene>
<dbReference type="PANTHER" id="PTHR30482:SF10">
    <property type="entry name" value="HIGH-AFFINITY BRANCHED-CHAIN AMINO ACID TRANSPORT PROTEIN BRAE"/>
    <property type="match status" value="1"/>
</dbReference>
<proteinExistence type="predicted"/>
<evidence type="ECO:0000256" key="5">
    <source>
        <dbReference type="ARBA" id="ARBA00023136"/>
    </source>
</evidence>
<dbReference type="CDD" id="cd06581">
    <property type="entry name" value="TM_PBP1_LivM_like"/>
    <property type="match status" value="1"/>
</dbReference>
<evidence type="ECO:0000256" key="2">
    <source>
        <dbReference type="ARBA" id="ARBA00022475"/>
    </source>
</evidence>
<keyword evidence="5 6" id="KW-0472">Membrane</keyword>
<sequence length="325" mass="35386">MKNKNGIIVALALIILYLILYLSKINEGIFSYKAGVYISILIAILFAVSLNVTVGVMGQLNLGFAGFISIGAYTGAVITRSLAKINFNDNVKLVIAILVAGLVSGIFGILVSIISLRLRGDYLAIITLAFGEIIQYIIQNIDYLGGAAGFKNIPIYTNFTNTYIIVAISLVIIIQLMTSKYGRAVLSVREDEIASENLGININKVKVYGFFVSSFFAGVGGVLFAHNLGILTPDKFSFVYSIDILVMVVFGGIGSITGSILSASFITLINEVLRSLSEYRVLIYSLVLIMIMIFKPSGLLGTNELSFKSIRRKLKNVIRNKKYGD</sequence>
<comment type="caution">
    <text evidence="7">The sequence shown here is derived from an EMBL/GenBank/DDBJ whole genome shotgun (WGS) entry which is preliminary data.</text>
</comment>
<dbReference type="Pfam" id="PF02653">
    <property type="entry name" value="BPD_transp_2"/>
    <property type="match status" value="1"/>
</dbReference>
<feature type="transmembrane region" description="Helical" evidence="6">
    <location>
        <begin position="34"/>
        <end position="54"/>
    </location>
</feature>
<keyword evidence="2" id="KW-1003">Cell membrane</keyword>
<evidence type="ECO:0000313" key="7">
    <source>
        <dbReference type="EMBL" id="MDK9580216.1"/>
    </source>
</evidence>
<organism evidence="7 8">
    <name type="scientific">Sneathia sanguinegens</name>
    <dbReference type="NCBI Taxonomy" id="40543"/>
    <lineage>
        <taxon>Bacteria</taxon>
        <taxon>Fusobacteriati</taxon>
        <taxon>Fusobacteriota</taxon>
        <taxon>Fusobacteriia</taxon>
        <taxon>Fusobacteriales</taxon>
        <taxon>Leptotrichiaceae</taxon>
        <taxon>Sneathia</taxon>
    </lineage>
</organism>
<feature type="transmembrane region" description="Helical" evidence="6">
    <location>
        <begin position="281"/>
        <end position="302"/>
    </location>
</feature>
<dbReference type="EMBL" id="JASSPP010000002">
    <property type="protein sequence ID" value="MDK9580216.1"/>
    <property type="molecule type" value="Genomic_DNA"/>
</dbReference>
<name>A0ABT7HI76_9FUSO</name>
<dbReference type="InterPro" id="IPR001851">
    <property type="entry name" value="ABC_transp_permease"/>
</dbReference>
<evidence type="ECO:0000256" key="1">
    <source>
        <dbReference type="ARBA" id="ARBA00004651"/>
    </source>
</evidence>
<accession>A0ABT7HI76</accession>
<protein>
    <submittedName>
        <fullName evidence="7">Branched-chain amino acid ABC transporter permease</fullName>
    </submittedName>
</protein>
<feature type="transmembrane region" description="Helical" evidence="6">
    <location>
        <begin position="60"/>
        <end position="79"/>
    </location>
</feature>
<evidence type="ECO:0000313" key="8">
    <source>
        <dbReference type="Proteomes" id="UP001225134"/>
    </source>
</evidence>
<keyword evidence="3 6" id="KW-0812">Transmembrane</keyword>
<feature type="transmembrane region" description="Helical" evidence="6">
    <location>
        <begin position="6"/>
        <end position="22"/>
    </location>
</feature>
<dbReference type="InterPro" id="IPR043428">
    <property type="entry name" value="LivM-like"/>
</dbReference>
<feature type="transmembrane region" description="Helical" evidence="6">
    <location>
        <begin position="159"/>
        <end position="178"/>
    </location>
</feature>
<comment type="subcellular location">
    <subcellularLocation>
        <location evidence="1">Cell membrane</location>
        <topology evidence="1">Multi-pass membrane protein</topology>
    </subcellularLocation>
</comment>
<feature type="transmembrane region" description="Helical" evidence="6">
    <location>
        <begin position="244"/>
        <end position="269"/>
    </location>
</feature>